<dbReference type="Pfam" id="PF03401">
    <property type="entry name" value="TctC"/>
    <property type="match status" value="1"/>
</dbReference>
<keyword evidence="4" id="KW-1185">Reference proteome</keyword>
<keyword evidence="2" id="KW-0732">Signal</keyword>
<feature type="chain" id="PRO_5045914014" evidence="2">
    <location>
        <begin position="29"/>
        <end position="321"/>
    </location>
</feature>
<protein>
    <submittedName>
        <fullName evidence="3">Tripartite tricarboxylate transporter substrate binding protein</fullName>
    </submittedName>
</protein>
<dbReference type="EMBL" id="JAAGBB010000055">
    <property type="protein sequence ID" value="MBR0668385.1"/>
    <property type="molecule type" value="Genomic_DNA"/>
</dbReference>
<sequence length="321" mass="33801">MSQITRRRFTAGAAALGLAAPVRLHAQAAFPARPIQIVMPYPPGNAIDLLARALATAMSPLLGQSVMVLNRDGAAGSVGSVSVARSAADGHTLLFAPALVASTLPIVMPNTGLQTNSFQPICQVFNNTMALVVKPDSPIRSLRDLQNAAQARPGRVTYGTLGVTSIPHLAMVQWAITARSELEHVPYRADGTVMTEVLTGRIDVGSIVLGSAAGRNDVRVLAVFDAERHPDFPEAPTAIEQGFAVSPASFGGLFAPAGTPEDRIARIEAACVTAAASEIYRTAARTGSQPASYFLARPDFTRRLTEDVAQKAELLRGITLN</sequence>
<dbReference type="Gene3D" id="3.40.190.150">
    <property type="entry name" value="Bordetella uptake gene, domain 1"/>
    <property type="match status" value="1"/>
</dbReference>
<dbReference type="CDD" id="cd07012">
    <property type="entry name" value="PBP2_Bug_TTT"/>
    <property type="match status" value="1"/>
</dbReference>
<evidence type="ECO:0000256" key="1">
    <source>
        <dbReference type="ARBA" id="ARBA00006987"/>
    </source>
</evidence>
<name>A0ABS5F8C7_9PROT</name>
<comment type="similarity">
    <text evidence="1">Belongs to the UPF0065 (bug) family.</text>
</comment>
<dbReference type="RefSeq" id="WP_211856160.1">
    <property type="nucleotide sequence ID" value="NZ_JAAGBB010000055.1"/>
</dbReference>
<dbReference type="InterPro" id="IPR005064">
    <property type="entry name" value="BUG"/>
</dbReference>
<reference evidence="4" key="1">
    <citation type="journal article" date="2021" name="Syst. Appl. Microbiol.">
        <title>Roseomonas hellenica sp. nov., isolated from roots of wild-growing Alkanna tinctoria.</title>
        <authorList>
            <person name="Rat A."/>
            <person name="Naranjo H.D."/>
            <person name="Lebbe L."/>
            <person name="Cnockaert M."/>
            <person name="Krigas N."/>
            <person name="Grigoriadou K."/>
            <person name="Maloupa E."/>
            <person name="Willems A."/>
        </authorList>
    </citation>
    <scope>NUCLEOTIDE SEQUENCE [LARGE SCALE GENOMIC DNA]</scope>
    <source>
        <strain evidence="4">LMG 31523</strain>
    </source>
</reference>
<gene>
    <name evidence="3" type="ORF">GXW71_28795</name>
</gene>
<proteinExistence type="inferred from homology"/>
<dbReference type="Proteomes" id="UP001196870">
    <property type="component" value="Unassembled WGS sequence"/>
</dbReference>
<dbReference type="PANTHER" id="PTHR42928">
    <property type="entry name" value="TRICARBOXYLATE-BINDING PROTEIN"/>
    <property type="match status" value="1"/>
</dbReference>
<dbReference type="Gene3D" id="3.40.190.10">
    <property type="entry name" value="Periplasmic binding protein-like II"/>
    <property type="match status" value="1"/>
</dbReference>
<evidence type="ECO:0000313" key="3">
    <source>
        <dbReference type="EMBL" id="MBR0668385.1"/>
    </source>
</evidence>
<evidence type="ECO:0000256" key="2">
    <source>
        <dbReference type="SAM" id="SignalP"/>
    </source>
</evidence>
<dbReference type="SUPFAM" id="SSF53850">
    <property type="entry name" value="Periplasmic binding protein-like II"/>
    <property type="match status" value="1"/>
</dbReference>
<evidence type="ECO:0000313" key="4">
    <source>
        <dbReference type="Proteomes" id="UP001196870"/>
    </source>
</evidence>
<dbReference type="PIRSF" id="PIRSF017082">
    <property type="entry name" value="YflP"/>
    <property type="match status" value="1"/>
</dbReference>
<accession>A0ABS5F8C7</accession>
<feature type="signal peptide" evidence="2">
    <location>
        <begin position="1"/>
        <end position="28"/>
    </location>
</feature>
<dbReference type="InterPro" id="IPR006311">
    <property type="entry name" value="TAT_signal"/>
</dbReference>
<comment type="caution">
    <text evidence="3">The sequence shown here is derived from an EMBL/GenBank/DDBJ whole genome shotgun (WGS) entry which is preliminary data.</text>
</comment>
<organism evidence="3 4">
    <name type="scientific">Plastoroseomonas hellenica</name>
    <dbReference type="NCBI Taxonomy" id="2687306"/>
    <lineage>
        <taxon>Bacteria</taxon>
        <taxon>Pseudomonadati</taxon>
        <taxon>Pseudomonadota</taxon>
        <taxon>Alphaproteobacteria</taxon>
        <taxon>Acetobacterales</taxon>
        <taxon>Acetobacteraceae</taxon>
        <taxon>Plastoroseomonas</taxon>
    </lineage>
</organism>
<dbReference type="InterPro" id="IPR042100">
    <property type="entry name" value="Bug_dom1"/>
</dbReference>
<dbReference type="PROSITE" id="PS51318">
    <property type="entry name" value="TAT"/>
    <property type="match status" value="1"/>
</dbReference>
<dbReference type="PANTHER" id="PTHR42928:SF5">
    <property type="entry name" value="BLR1237 PROTEIN"/>
    <property type="match status" value="1"/>
</dbReference>